<dbReference type="GO" id="GO:0005524">
    <property type="term" value="F:ATP binding"/>
    <property type="evidence" value="ECO:0007669"/>
    <property type="project" value="UniProtKB-KW"/>
</dbReference>
<accession>A0A6G0VI77</accession>
<dbReference type="PANTHER" id="PTHR47642">
    <property type="entry name" value="ATP-DEPENDENT DNA HELICASE"/>
    <property type="match status" value="1"/>
</dbReference>
<feature type="non-terminal residue" evidence="3">
    <location>
        <position position="257"/>
    </location>
</feature>
<evidence type="ECO:0000259" key="2">
    <source>
        <dbReference type="Pfam" id="PF05970"/>
    </source>
</evidence>
<dbReference type="GO" id="GO:0016787">
    <property type="term" value="F:hydrolase activity"/>
    <property type="evidence" value="ECO:0007669"/>
    <property type="project" value="UniProtKB-KW"/>
</dbReference>
<dbReference type="Proteomes" id="UP000478052">
    <property type="component" value="Unassembled WGS sequence"/>
</dbReference>
<keyword evidence="1" id="KW-0067">ATP-binding</keyword>
<dbReference type="Gene3D" id="3.40.50.300">
    <property type="entry name" value="P-loop containing nucleotide triphosphate hydrolases"/>
    <property type="match status" value="1"/>
</dbReference>
<feature type="non-terminal residue" evidence="3">
    <location>
        <position position="1"/>
    </location>
</feature>
<dbReference type="InterPro" id="IPR027417">
    <property type="entry name" value="P-loop_NTPase"/>
</dbReference>
<dbReference type="EMBL" id="VUJU01016673">
    <property type="protein sequence ID" value="KAF0688017.1"/>
    <property type="molecule type" value="Genomic_DNA"/>
</dbReference>
<evidence type="ECO:0000313" key="4">
    <source>
        <dbReference type="Proteomes" id="UP000478052"/>
    </source>
</evidence>
<dbReference type="OrthoDB" id="5804956at2759"/>
<organism evidence="3 4">
    <name type="scientific">Aphis craccivora</name>
    <name type="common">Cowpea aphid</name>
    <dbReference type="NCBI Taxonomy" id="307492"/>
    <lineage>
        <taxon>Eukaryota</taxon>
        <taxon>Metazoa</taxon>
        <taxon>Ecdysozoa</taxon>
        <taxon>Arthropoda</taxon>
        <taxon>Hexapoda</taxon>
        <taxon>Insecta</taxon>
        <taxon>Pterygota</taxon>
        <taxon>Neoptera</taxon>
        <taxon>Paraneoptera</taxon>
        <taxon>Hemiptera</taxon>
        <taxon>Sternorrhyncha</taxon>
        <taxon>Aphidomorpha</taxon>
        <taxon>Aphidoidea</taxon>
        <taxon>Aphididae</taxon>
        <taxon>Aphidini</taxon>
        <taxon>Aphis</taxon>
        <taxon>Aphis</taxon>
    </lineage>
</organism>
<dbReference type="SUPFAM" id="SSF52540">
    <property type="entry name" value="P-loop containing nucleoside triphosphate hydrolases"/>
    <property type="match status" value="1"/>
</dbReference>
<comment type="cofactor">
    <cofactor evidence="1">
        <name>Mg(2+)</name>
        <dbReference type="ChEBI" id="CHEBI:18420"/>
    </cofactor>
</comment>
<evidence type="ECO:0000313" key="3">
    <source>
        <dbReference type="EMBL" id="KAF0688017.1"/>
    </source>
</evidence>
<gene>
    <name evidence="3" type="ORF">FWK35_00031714</name>
</gene>
<comment type="similarity">
    <text evidence="1">Belongs to the helicase family.</text>
</comment>
<protein>
    <recommendedName>
        <fullName evidence="1">ATP-dependent DNA helicase</fullName>
        <ecNumber evidence="1">5.6.2.3</ecNumber>
    </recommendedName>
</protein>
<keyword evidence="1" id="KW-0233">DNA recombination</keyword>
<dbReference type="GO" id="GO:0043139">
    <property type="term" value="F:5'-3' DNA helicase activity"/>
    <property type="evidence" value="ECO:0007669"/>
    <property type="project" value="UniProtKB-EC"/>
</dbReference>
<dbReference type="GO" id="GO:0000723">
    <property type="term" value="P:telomere maintenance"/>
    <property type="evidence" value="ECO:0007669"/>
    <property type="project" value="InterPro"/>
</dbReference>
<dbReference type="AlphaFoldDB" id="A0A6G0VI77"/>
<evidence type="ECO:0000256" key="1">
    <source>
        <dbReference type="RuleBase" id="RU363044"/>
    </source>
</evidence>
<keyword evidence="1" id="KW-0547">Nucleotide-binding</keyword>
<keyword evidence="1 3" id="KW-0347">Helicase</keyword>
<dbReference type="PANTHER" id="PTHR47642:SF5">
    <property type="entry name" value="ATP-DEPENDENT DNA HELICASE"/>
    <property type="match status" value="1"/>
</dbReference>
<keyword evidence="4" id="KW-1185">Reference proteome</keyword>
<dbReference type="GO" id="GO:0006310">
    <property type="term" value="P:DNA recombination"/>
    <property type="evidence" value="ECO:0007669"/>
    <property type="project" value="UniProtKB-KW"/>
</dbReference>
<keyword evidence="1" id="KW-0378">Hydrolase</keyword>
<comment type="caution">
    <text evidence="3">The sequence shown here is derived from an EMBL/GenBank/DDBJ whole genome shotgun (WGS) entry which is preliminary data.</text>
</comment>
<dbReference type="Pfam" id="PF05970">
    <property type="entry name" value="PIF1"/>
    <property type="match status" value="1"/>
</dbReference>
<keyword evidence="1" id="KW-0227">DNA damage</keyword>
<sequence length="257" mass="29832">KQAKPYVTSHYIFKPWRSTDELLNGCETYQASFMIKKGDLPDEIMLEQMAQNIEDEEQQQKNPQEKSNDIFEDLGCVPEEVKNAMDDFQGNKKQEVEDNFDWKKGVESINKDQRRVFDSVFQLVKDGNKICRKFVTGEAETGKSYVIKCLLHAIRQKLKKDVAILASVAPVDLWFLLEYDKLRINMRQKDDDTYKTILANLRVDTVSGERLYKLCDYVKALSDAVCIMITNDMCDTLNEAMLTELTNRKSHYTPMIK</sequence>
<name>A0A6G0VI77_APHCR</name>
<dbReference type="InterPro" id="IPR051055">
    <property type="entry name" value="PIF1_helicase"/>
</dbReference>
<dbReference type="EC" id="5.6.2.3" evidence="1"/>
<reference evidence="3 4" key="1">
    <citation type="submission" date="2019-08" db="EMBL/GenBank/DDBJ databases">
        <title>Whole genome of Aphis craccivora.</title>
        <authorList>
            <person name="Voronova N.V."/>
            <person name="Shulinski R.S."/>
            <person name="Bandarenka Y.V."/>
            <person name="Zhorov D.G."/>
            <person name="Warner D."/>
        </authorList>
    </citation>
    <scope>NUCLEOTIDE SEQUENCE [LARGE SCALE GENOMIC DNA]</scope>
    <source>
        <strain evidence="3">180601</strain>
        <tissue evidence="3">Whole Body</tissue>
    </source>
</reference>
<proteinExistence type="inferred from homology"/>
<comment type="catalytic activity">
    <reaction evidence="1">
        <text>ATP + H2O = ADP + phosphate + H(+)</text>
        <dbReference type="Rhea" id="RHEA:13065"/>
        <dbReference type="ChEBI" id="CHEBI:15377"/>
        <dbReference type="ChEBI" id="CHEBI:15378"/>
        <dbReference type="ChEBI" id="CHEBI:30616"/>
        <dbReference type="ChEBI" id="CHEBI:43474"/>
        <dbReference type="ChEBI" id="CHEBI:456216"/>
        <dbReference type="EC" id="5.6.2.3"/>
    </reaction>
</comment>
<feature type="domain" description="DNA helicase Pif1-like DEAD-box helicase" evidence="2">
    <location>
        <begin position="109"/>
        <end position="167"/>
    </location>
</feature>
<dbReference type="InterPro" id="IPR010285">
    <property type="entry name" value="DNA_helicase_pif1-like_DEAD"/>
</dbReference>
<dbReference type="GO" id="GO:0006281">
    <property type="term" value="P:DNA repair"/>
    <property type="evidence" value="ECO:0007669"/>
    <property type="project" value="UniProtKB-KW"/>
</dbReference>
<keyword evidence="1" id="KW-0234">DNA repair</keyword>